<dbReference type="AlphaFoldDB" id="A0AA88DEW8"/>
<dbReference type="Proteomes" id="UP001187192">
    <property type="component" value="Unassembled WGS sequence"/>
</dbReference>
<dbReference type="SUPFAM" id="SSF52058">
    <property type="entry name" value="L domain-like"/>
    <property type="match status" value="1"/>
</dbReference>
<evidence type="ECO:0000256" key="3">
    <source>
        <dbReference type="ARBA" id="ARBA00022821"/>
    </source>
</evidence>
<evidence type="ECO:0000256" key="5">
    <source>
        <dbReference type="SAM" id="Coils"/>
    </source>
</evidence>
<dbReference type="PANTHER" id="PTHR36766:SF40">
    <property type="entry name" value="DISEASE RESISTANCE PROTEIN RGA3"/>
    <property type="match status" value="1"/>
</dbReference>
<dbReference type="GO" id="GO:0006952">
    <property type="term" value="P:defense response"/>
    <property type="evidence" value="ECO:0007669"/>
    <property type="project" value="UniProtKB-KW"/>
</dbReference>
<evidence type="ECO:0000256" key="2">
    <source>
        <dbReference type="ARBA" id="ARBA00022741"/>
    </source>
</evidence>
<dbReference type="PANTHER" id="PTHR36766">
    <property type="entry name" value="PLANT BROAD-SPECTRUM MILDEW RESISTANCE PROTEIN RPW8"/>
    <property type="match status" value="1"/>
</dbReference>
<keyword evidence="1" id="KW-0677">Repeat</keyword>
<keyword evidence="8" id="KW-1185">Reference proteome</keyword>
<reference evidence="7" key="1">
    <citation type="submission" date="2023-07" db="EMBL/GenBank/DDBJ databases">
        <title>draft genome sequence of fig (Ficus carica).</title>
        <authorList>
            <person name="Takahashi T."/>
            <person name="Nishimura K."/>
        </authorList>
    </citation>
    <scope>NUCLEOTIDE SEQUENCE</scope>
</reference>
<keyword evidence="3" id="KW-0611">Plant defense</keyword>
<keyword evidence="4" id="KW-0067">ATP-binding</keyword>
<dbReference type="InterPro" id="IPR041118">
    <property type="entry name" value="Rx_N"/>
</dbReference>
<gene>
    <name evidence="7" type="ORF">TIFTF001_022857</name>
</gene>
<comment type="caution">
    <text evidence="7">The sequence shown here is derived from an EMBL/GenBank/DDBJ whole genome shotgun (WGS) entry which is preliminary data.</text>
</comment>
<proteinExistence type="predicted"/>
<dbReference type="Pfam" id="PF18052">
    <property type="entry name" value="Rx_N"/>
    <property type="match status" value="1"/>
</dbReference>
<sequence>MAELVAEAFLSAAFEKLFELLASPEFRSFFREKKSIDDQLKLLNEKLKNASLLLNDAEERQITDEKVKEWLDDLKDVIFRADDLVEEIKAEARSEQERESGSTMSMLKKKIVALVTPFTEFDKFVQGETGNILKDLGFLLERASRLRLKHIDGAPKTRSFRKLVKEVLGGGRHLRVLSLSPRIEIRMLMDSFSNLKHLRLTWLPTDMGRLTNLRHLVTTETPLKEMPPHMEFPGSHHYVHVKELEIDYGCDSVKTLPLDYFPRLETLDLKRCQNLESLTFTEETCIAFQSLSIEACENLRSLPEHMHRLLPSLSEMRMWSCTEIEAFPKGGLPSNLNRLEIWGCCKLVAQSRHWNLQGLTSLRELDICYCEDIMLDSFPEGLLPSSLTSFNLGNLPLLKSLNGSAFQNVTCLEELELRNCKELQLLPREVLLPTYLRSLEIIHCPFLERRYQKGKGEDWHQISHIPYKYIRGKTT</sequence>
<feature type="coiled-coil region" evidence="5">
    <location>
        <begin position="33"/>
        <end position="91"/>
    </location>
</feature>
<evidence type="ECO:0000259" key="6">
    <source>
        <dbReference type="Pfam" id="PF18052"/>
    </source>
</evidence>
<dbReference type="InterPro" id="IPR032675">
    <property type="entry name" value="LRR_dom_sf"/>
</dbReference>
<dbReference type="Gene3D" id="1.20.5.4130">
    <property type="match status" value="1"/>
</dbReference>
<protein>
    <recommendedName>
        <fullName evidence="6">Disease resistance N-terminal domain-containing protein</fullName>
    </recommendedName>
</protein>
<evidence type="ECO:0000256" key="4">
    <source>
        <dbReference type="ARBA" id="ARBA00022840"/>
    </source>
</evidence>
<dbReference type="Gene3D" id="3.80.10.10">
    <property type="entry name" value="Ribonuclease Inhibitor"/>
    <property type="match status" value="2"/>
</dbReference>
<evidence type="ECO:0000256" key="1">
    <source>
        <dbReference type="ARBA" id="ARBA00022737"/>
    </source>
</evidence>
<dbReference type="EMBL" id="BTGU01000047">
    <property type="protein sequence ID" value="GMN53726.1"/>
    <property type="molecule type" value="Genomic_DNA"/>
</dbReference>
<organism evidence="7 8">
    <name type="scientific">Ficus carica</name>
    <name type="common">Common fig</name>
    <dbReference type="NCBI Taxonomy" id="3494"/>
    <lineage>
        <taxon>Eukaryota</taxon>
        <taxon>Viridiplantae</taxon>
        <taxon>Streptophyta</taxon>
        <taxon>Embryophyta</taxon>
        <taxon>Tracheophyta</taxon>
        <taxon>Spermatophyta</taxon>
        <taxon>Magnoliopsida</taxon>
        <taxon>eudicotyledons</taxon>
        <taxon>Gunneridae</taxon>
        <taxon>Pentapetalae</taxon>
        <taxon>rosids</taxon>
        <taxon>fabids</taxon>
        <taxon>Rosales</taxon>
        <taxon>Moraceae</taxon>
        <taxon>Ficeae</taxon>
        <taxon>Ficus</taxon>
    </lineage>
</organism>
<dbReference type="GO" id="GO:0005524">
    <property type="term" value="F:ATP binding"/>
    <property type="evidence" value="ECO:0007669"/>
    <property type="project" value="UniProtKB-KW"/>
</dbReference>
<name>A0AA88DEW8_FICCA</name>
<accession>A0AA88DEW8</accession>
<keyword evidence="5" id="KW-0175">Coiled coil</keyword>
<evidence type="ECO:0000313" key="8">
    <source>
        <dbReference type="Proteomes" id="UP001187192"/>
    </source>
</evidence>
<evidence type="ECO:0000313" key="7">
    <source>
        <dbReference type="EMBL" id="GMN53726.1"/>
    </source>
</evidence>
<keyword evidence="2" id="KW-0547">Nucleotide-binding</keyword>
<feature type="domain" description="Disease resistance N-terminal" evidence="6">
    <location>
        <begin position="9"/>
        <end position="99"/>
    </location>
</feature>